<keyword evidence="3 7" id="KW-0812">Transmembrane</keyword>
<feature type="region of interest" description="Disordered" evidence="6">
    <location>
        <begin position="349"/>
        <end position="375"/>
    </location>
</feature>
<dbReference type="Proteomes" id="UP001203410">
    <property type="component" value="Unassembled WGS sequence"/>
</dbReference>
<name>A0ABT0RUK4_9SPHN</name>
<dbReference type="RefSeq" id="WP_249904031.1">
    <property type="nucleotide sequence ID" value="NZ_JAMGBA010000002.1"/>
</dbReference>
<organism evidence="8 9">
    <name type="scientific">Sphingomonas caseinilyticus</name>
    <dbReference type="NCBI Taxonomy" id="2908205"/>
    <lineage>
        <taxon>Bacteria</taxon>
        <taxon>Pseudomonadati</taxon>
        <taxon>Pseudomonadota</taxon>
        <taxon>Alphaproteobacteria</taxon>
        <taxon>Sphingomonadales</taxon>
        <taxon>Sphingomonadaceae</taxon>
        <taxon>Sphingomonas</taxon>
    </lineage>
</organism>
<evidence type="ECO:0000256" key="2">
    <source>
        <dbReference type="ARBA" id="ARBA00009773"/>
    </source>
</evidence>
<keyword evidence="4 7" id="KW-1133">Transmembrane helix</keyword>
<evidence type="ECO:0000256" key="1">
    <source>
        <dbReference type="ARBA" id="ARBA00004141"/>
    </source>
</evidence>
<sequence>MLTDQPPSPSPVERPGPADLYSRSVRDEARKAAVWLGMALLIVGVIVLSQPLLLIIGGMVFAVVLDGGARLLGRVLPIGRGWRLAMVTIAGFAFVGWVFYFAGTTLAGQAEELRIVVTEQGRRLFAFLIELGLMPADGTGLQSFSQQMLGGVGRLTTAVSTAVGAVASILMIMVIGIFIAIEPRLYDRGFAWMLPVEKRSSFYEISDKVGFTLRRLLAGRIVGMMFEGVFTFAMLAIGGVPMAALLGLLTGMLAFIPNIGAIISGALMVAVGFSAGPGEGLWAIFVYFFVQNVDGYLVVPYIARRTVDLAPALVLAAQLLFGALFGILGLLLADPILASIKVTLQKLSERQEPAPQVAAATAPPRKPATRKRKKT</sequence>
<dbReference type="InterPro" id="IPR002549">
    <property type="entry name" value="AI-2E-like"/>
</dbReference>
<evidence type="ECO:0000256" key="4">
    <source>
        <dbReference type="ARBA" id="ARBA00022989"/>
    </source>
</evidence>
<proteinExistence type="inferred from homology"/>
<feature type="transmembrane region" description="Helical" evidence="7">
    <location>
        <begin position="252"/>
        <end position="273"/>
    </location>
</feature>
<accession>A0ABT0RUK4</accession>
<protein>
    <submittedName>
        <fullName evidence="8">AI-2E family transporter</fullName>
    </submittedName>
</protein>
<gene>
    <name evidence="8" type="ORF">LZ496_07535</name>
</gene>
<comment type="subcellular location">
    <subcellularLocation>
        <location evidence="1">Membrane</location>
        <topology evidence="1">Multi-pass membrane protein</topology>
    </subcellularLocation>
</comment>
<comment type="similarity">
    <text evidence="2">Belongs to the autoinducer-2 exporter (AI-2E) (TC 2.A.86) family.</text>
</comment>
<feature type="transmembrane region" description="Helical" evidence="7">
    <location>
        <begin position="158"/>
        <end position="181"/>
    </location>
</feature>
<evidence type="ECO:0000256" key="6">
    <source>
        <dbReference type="SAM" id="MobiDB-lite"/>
    </source>
</evidence>
<feature type="transmembrane region" description="Helical" evidence="7">
    <location>
        <begin position="309"/>
        <end position="333"/>
    </location>
</feature>
<dbReference type="Pfam" id="PF01594">
    <property type="entry name" value="AI-2E_transport"/>
    <property type="match status" value="1"/>
</dbReference>
<evidence type="ECO:0000256" key="3">
    <source>
        <dbReference type="ARBA" id="ARBA00022692"/>
    </source>
</evidence>
<evidence type="ECO:0000313" key="9">
    <source>
        <dbReference type="Proteomes" id="UP001203410"/>
    </source>
</evidence>
<feature type="transmembrane region" description="Helical" evidence="7">
    <location>
        <begin position="84"/>
        <end position="103"/>
    </location>
</feature>
<dbReference type="PANTHER" id="PTHR21716">
    <property type="entry name" value="TRANSMEMBRANE PROTEIN"/>
    <property type="match status" value="1"/>
</dbReference>
<dbReference type="PANTHER" id="PTHR21716:SF62">
    <property type="entry name" value="TRANSPORT PROTEIN YDBI-RELATED"/>
    <property type="match status" value="1"/>
</dbReference>
<evidence type="ECO:0000313" key="8">
    <source>
        <dbReference type="EMBL" id="MCL6698636.1"/>
    </source>
</evidence>
<feature type="transmembrane region" description="Helical" evidence="7">
    <location>
        <begin position="280"/>
        <end position="303"/>
    </location>
</feature>
<feature type="compositionally biased region" description="Low complexity" evidence="6">
    <location>
        <begin position="353"/>
        <end position="363"/>
    </location>
</feature>
<reference evidence="8 9" key="1">
    <citation type="submission" date="2022-05" db="EMBL/GenBank/DDBJ databases">
        <authorList>
            <person name="Jo J.-H."/>
            <person name="Im W.-T."/>
        </authorList>
    </citation>
    <scope>NUCLEOTIDE SEQUENCE [LARGE SCALE GENOMIC DNA]</scope>
    <source>
        <strain evidence="8 9">NSE70-1</strain>
    </source>
</reference>
<dbReference type="EMBL" id="JAMGBA010000002">
    <property type="protein sequence ID" value="MCL6698636.1"/>
    <property type="molecule type" value="Genomic_DNA"/>
</dbReference>
<feature type="transmembrane region" description="Helical" evidence="7">
    <location>
        <begin position="221"/>
        <end position="246"/>
    </location>
</feature>
<keyword evidence="5 7" id="KW-0472">Membrane</keyword>
<evidence type="ECO:0000256" key="7">
    <source>
        <dbReference type="SAM" id="Phobius"/>
    </source>
</evidence>
<evidence type="ECO:0000256" key="5">
    <source>
        <dbReference type="ARBA" id="ARBA00023136"/>
    </source>
</evidence>
<keyword evidence="9" id="KW-1185">Reference proteome</keyword>
<comment type="caution">
    <text evidence="8">The sequence shown here is derived from an EMBL/GenBank/DDBJ whole genome shotgun (WGS) entry which is preliminary data.</text>
</comment>